<dbReference type="Gene3D" id="3.40.30.10">
    <property type="entry name" value="Glutaredoxin"/>
    <property type="match status" value="2"/>
</dbReference>
<dbReference type="SUPFAM" id="SSF52833">
    <property type="entry name" value="Thioredoxin-like"/>
    <property type="match status" value="2"/>
</dbReference>
<dbReference type="AlphaFoldDB" id="B6JWP4"/>
<feature type="domain" description="Thioredoxin" evidence="7">
    <location>
        <begin position="1"/>
        <end position="106"/>
    </location>
</feature>
<name>B6JWP4_SCHJY</name>
<comment type="function">
    <text evidence="5">Monothiol glutaredoxin involved in the biogenesis of iron-sulfur clusters. Binds one iron-sulfur cluster per dimer. The iron-sulfur cluster is bound between subunits, and is complexed by a bound glutathione and a cysteine residue from each subunit.</text>
</comment>
<reference evidence="8 10" key="1">
    <citation type="journal article" date="2011" name="Science">
        <title>Comparative functional genomics of the fission yeasts.</title>
        <authorList>
            <person name="Rhind N."/>
            <person name="Chen Z."/>
            <person name="Yassour M."/>
            <person name="Thompson D.A."/>
            <person name="Haas B.J."/>
            <person name="Habib N."/>
            <person name="Wapinski I."/>
            <person name="Roy S."/>
            <person name="Lin M.F."/>
            <person name="Heiman D.I."/>
            <person name="Young S.K."/>
            <person name="Furuya K."/>
            <person name="Guo Y."/>
            <person name="Pidoux A."/>
            <person name="Chen H.M."/>
            <person name="Robbertse B."/>
            <person name="Goldberg J.M."/>
            <person name="Aoki K."/>
            <person name="Bayne E.H."/>
            <person name="Berlin A.M."/>
            <person name="Desjardins C.A."/>
            <person name="Dobbs E."/>
            <person name="Dukaj L."/>
            <person name="Fan L."/>
            <person name="FitzGerald M.G."/>
            <person name="French C."/>
            <person name="Gujja S."/>
            <person name="Hansen K."/>
            <person name="Keifenheim D."/>
            <person name="Levin J.Z."/>
            <person name="Mosher R.A."/>
            <person name="Mueller C.A."/>
            <person name="Pfiffner J."/>
            <person name="Priest M."/>
            <person name="Russ C."/>
            <person name="Smialowska A."/>
            <person name="Swoboda P."/>
            <person name="Sykes S.M."/>
            <person name="Vaughn M."/>
            <person name="Vengrova S."/>
            <person name="Yoder R."/>
            <person name="Zeng Q."/>
            <person name="Allshire R."/>
            <person name="Baulcombe D."/>
            <person name="Birren B.W."/>
            <person name="Brown W."/>
            <person name="Ekwall K."/>
            <person name="Kellis M."/>
            <person name="Leatherwood J."/>
            <person name="Levin H."/>
            <person name="Margalit H."/>
            <person name="Martienssen R."/>
            <person name="Nieduszynski C.A."/>
            <person name="Spatafora J.W."/>
            <person name="Friedman N."/>
            <person name="Dalgaard J.Z."/>
            <person name="Baumann P."/>
            <person name="Niki H."/>
            <person name="Regev A."/>
            <person name="Nusbaum C."/>
        </authorList>
    </citation>
    <scope>NUCLEOTIDE SEQUENCE [LARGE SCALE GENOMIC DNA]</scope>
    <source>
        <strain evidence="10">yFS275 / FY16936</strain>
    </source>
</reference>
<dbReference type="eggNOG" id="KOG0911">
    <property type="taxonomic scope" value="Eukaryota"/>
</dbReference>
<evidence type="ECO:0000313" key="9">
    <source>
        <dbReference type="JaponicusDB" id="SJAG_00822"/>
    </source>
</evidence>
<dbReference type="InterPro" id="IPR033658">
    <property type="entry name" value="GRX_PICOT-like"/>
</dbReference>
<dbReference type="GO" id="GO:0006879">
    <property type="term" value="P:intracellular iron ion homeostasis"/>
    <property type="evidence" value="ECO:0000318"/>
    <property type="project" value="GO_Central"/>
</dbReference>
<dbReference type="STRING" id="402676.B6JWP4"/>
<dbReference type="VEuPathDB" id="FungiDB:SJAG_00822"/>
<dbReference type="CDD" id="cd03028">
    <property type="entry name" value="GRX_PICOT_like"/>
    <property type="match status" value="1"/>
</dbReference>
<dbReference type="InterPro" id="IPR002109">
    <property type="entry name" value="Glutaredoxin"/>
</dbReference>
<feature type="region of interest" description="Disordered" evidence="6">
    <location>
        <begin position="111"/>
        <end position="133"/>
    </location>
</feature>
<dbReference type="GO" id="GO:0051537">
    <property type="term" value="F:2 iron, 2 sulfur cluster binding"/>
    <property type="evidence" value="ECO:0000318"/>
    <property type="project" value="GO_Central"/>
</dbReference>
<sequence>MSISVDSVEQFQEIVQSNKEKTIILNFYAPWAAPCQQMNQVFDQLATEAPNAVFLKLEAEKLPDVAEIFDVASVPLFVLIKEQQVISRISGANPQKLKEAVDEHVNKLPGAKAADASATKSTSTAASNTSAAPTAVKETAAVSAVESGEVRKEGEQESEQELNARLEKLTRAHDVMLFMKGIPSEPACGFSRKIVALLREQGVQYGYFNILADNSVRQGLKTFSDWPTFPQLYIRGEFVGGLDIVSEMIETGEFQQMINGSA</sequence>
<organism evidence="8 10">
    <name type="scientific">Schizosaccharomyces japonicus (strain yFS275 / FY16936)</name>
    <name type="common">Fission yeast</name>
    <dbReference type="NCBI Taxonomy" id="402676"/>
    <lineage>
        <taxon>Eukaryota</taxon>
        <taxon>Fungi</taxon>
        <taxon>Dikarya</taxon>
        <taxon>Ascomycota</taxon>
        <taxon>Taphrinomycotina</taxon>
        <taxon>Schizosaccharomycetes</taxon>
        <taxon>Schizosaccharomycetales</taxon>
        <taxon>Schizosaccharomycetaceae</taxon>
        <taxon>Schizosaccharomyces</taxon>
    </lineage>
</organism>
<evidence type="ECO:0000256" key="6">
    <source>
        <dbReference type="SAM" id="MobiDB-lite"/>
    </source>
</evidence>
<keyword evidence="4" id="KW-0411">Iron-sulfur</keyword>
<dbReference type="Pfam" id="PF00462">
    <property type="entry name" value="Glutaredoxin"/>
    <property type="match status" value="1"/>
</dbReference>
<dbReference type="Proteomes" id="UP000001744">
    <property type="component" value="Unassembled WGS sequence"/>
</dbReference>
<evidence type="ECO:0000313" key="8">
    <source>
        <dbReference type="EMBL" id="EEB05795.1"/>
    </source>
</evidence>
<dbReference type="PANTHER" id="PTHR10293:SF73">
    <property type="entry name" value="GLUTAREDOXIN-3"/>
    <property type="match status" value="1"/>
</dbReference>
<dbReference type="GO" id="GO:0046872">
    <property type="term" value="F:metal ion binding"/>
    <property type="evidence" value="ECO:0007669"/>
    <property type="project" value="UniProtKB-KW"/>
</dbReference>
<dbReference type="EMBL" id="KE651166">
    <property type="protein sequence ID" value="EEB05795.1"/>
    <property type="molecule type" value="Genomic_DNA"/>
</dbReference>
<dbReference type="InterPro" id="IPR036249">
    <property type="entry name" value="Thioredoxin-like_sf"/>
</dbReference>
<dbReference type="JaponicusDB" id="SJAG_00822">
    <property type="gene designation" value="grx4"/>
</dbReference>
<dbReference type="Pfam" id="PF00085">
    <property type="entry name" value="Thioredoxin"/>
    <property type="match status" value="1"/>
</dbReference>
<keyword evidence="10" id="KW-1185">Reference proteome</keyword>
<dbReference type="GO" id="GO:0005634">
    <property type="term" value="C:nucleus"/>
    <property type="evidence" value="ECO:0000318"/>
    <property type="project" value="GO_Central"/>
</dbReference>
<evidence type="ECO:0000256" key="1">
    <source>
        <dbReference type="ARBA" id="ARBA00009630"/>
    </source>
</evidence>
<dbReference type="GeneID" id="7048896"/>
<evidence type="ECO:0000256" key="2">
    <source>
        <dbReference type="ARBA" id="ARBA00022723"/>
    </source>
</evidence>
<dbReference type="GO" id="GO:0015038">
    <property type="term" value="F:glutathione disulfide oxidoreductase activity"/>
    <property type="evidence" value="ECO:0007669"/>
    <property type="project" value="EnsemblFungi"/>
</dbReference>
<accession>B6JWP4</accession>
<dbReference type="InterPro" id="IPR013766">
    <property type="entry name" value="Thioredoxin_domain"/>
</dbReference>
<comment type="similarity">
    <text evidence="1">Belongs to the glutaredoxin family. Monothiol subfamily.</text>
</comment>
<protein>
    <submittedName>
        <fullName evidence="8">Glutaredoxin Grx4</fullName>
    </submittedName>
</protein>
<dbReference type="FunFam" id="3.40.30.10:FF:000092">
    <property type="entry name" value="Monothiol glutaredoxin"/>
    <property type="match status" value="1"/>
</dbReference>
<proteinExistence type="inferred from homology"/>
<dbReference type="PANTHER" id="PTHR10293">
    <property type="entry name" value="GLUTAREDOXIN FAMILY MEMBER"/>
    <property type="match status" value="1"/>
</dbReference>
<dbReference type="PROSITE" id="PS51352">
    <property type="entry name" value="THIOREDOXIN_2"/>
    <property type="match status" value="1"/>
</dbReference>
<evidence type="ECO:0000313" key="10">
    <source>
        <dbReference type="Proteomes" id="UP000001744"/>
    </source>
</evidence>
<dbReference type="CDD" id="cd02984">
    <property type="entry name" value="TRX_PICOT"/>
    <property type="match status" value="1"/>
</dbReference>
<evidence type="ECO:0000256" key="3">
    <source>
        <dbReference type="ARBA" id="ARBA00023004"/>
    </source>
</evidence>
<dbReference type="FunFam" id="3.40.30.10:FF:000012">
    <property type="entry name" value="Monothiol glutaredoxin"/>
    <property type="match status" value="1"/>
</dbReference>
<gene>
    <name evidence="9" type="primary">grx4</name>
    <name evidence="8" type="ORF">SJAG_00822</name>
</gene>
<dbReference type="OMA" id="WAEPCKT"/>
<dbReference type="HOGENOM" id="CLU_026126_12_0_1"/>
<keyword evidence="3" id="KW-0408">Iron</keyword>
<dbReference type="RefSeq" id="XP_002172088.1">
    <property type="nucleotide sequence ID" value="XM_002172052.2"/>
</dbReference>
<dbReference type="InterPro" id="IPR004480">
    <property type="entry name" value="Monothiol_GRX-rel"/>
</dbReference>
<dbReference type="PROSITE" id="PS51354">
    <property type="entry name" value="GLUTAREDOXIN_2"/>
    <property type="match status" value="1"/>
</dbReference>
<keyword evidence="2" id="KW-0479">Metal-binding</keyword>
<dbReference type="NCBIfam" id="TIGR00365">
    <property type="entry name" value="Grx4 family monothiol glutaredoxin"/>
    <property type="match status" value="1"/>
</dbReference>
<dbReference type="GO" id="GO:0005829">
    <property type="term" value="C:cytosol"/>
    <property type="evidence" value="ECO:0000318"/>
    <property type="project" value="GO_Central"/>
</dbReference>
<evidence type="ECO:0000256" key="5">
    <source>
        <dbReference type="ARBA" id="ARBA00055846"/>
    </source>
</evidence>
<evidence type="ECO:0000256" key="4">
    <source>
        <dbReference type="ARBA" id="ARBA00023014"/>
    </source>
</evidence>
<evidence type="ECO:0000259" key="7">
    <source>
        <dbReference type="PROSITE" id="PS51352"/>
    </source>
</evidence>